<evidence type="ECO:0000256" key="11">
    <source>
        <dbReference type="HAMAP-Rule" id="MF_00109"/>
    </source>
</evidence>
<dbReference type="OrthoDB" id="9808276at2"/>
<keyword evidence="8 11" id="KW-0067">ATP-binding</keyword>
<keyword evidence="5 11" id="KW-0808">Transferase</keyword>
<dbReference type="GO" id="GO:0000287">
    <property type="term" value="F:magnesium ion binding"/>
    <property type="evidence" value="ECO:0007669"/>
    <property type="project" value="UniProtKB-UniRule"/>
</dbReference>
<dbReference type="Pfam" id="PF01370">
    <property type="entry name" value="Epimerase"/>
    <property type="match status" value="1"/>
</dbReference>
<comment type="subcellular location">
    <subcellularLocation>
        <location evidence="11">Cytoplasm</location>
    </subcellularLocation>
</comment>
<protein>
    <recommendedName>
        <fullName evidence="3 11">Shikimate kinase</fullName>
        <shortName evidence="11">SK</shortName>
        <ecNumber evidence="3 11">2.7.1.71</ecNumber>
    </recommendedName>
</protein>
<keyword evidence="7 11" id="KW-0418">Kinase</keyword>
<dbReference type="PANTHER" id="PTHR21087">
    <property type="entry name" value="SHIKIMATE KINASE"/>
    <property type="match status" value="1"/>
</dbReference>
<proteinExistence type="inferred from homology"/>
<dbReference type="HAMAP" id="MF_00109">
    <property type="entry name" value="Shikimate_kinase"/>
    <property type="match status" value="1"/>
</dbReference>
<dbReference type="Proteomes" id="UP000321577">
    <property type="component" value="Unassembled WGS sequence"/>
</dbReference>
<comment type="pathway">
    <text evidence="1 11">Metabolic intermediate biosynthesis; chorismate biosynthesis; chorismate from D-erythrose 4-phosphate and phosphoenolpyruvate: step 5/7.</text>
</comment>
<dbReference type="PRINTS" id="PR01100">
    <property type="entry name" value="SHIKIMTKNASE"/>
</dbReference>
<sequence length="486" mass="53286">MKVLVIGCGFVGERAADLLQADGHEVIGVTHSVESAARLAAVKPWRVLTCDVSSLDSVQALRTQTGAVDALVHCASSGRGGAAAYQKVYVDGMTHLVAAFPEAWPLYTSSTSVYPQVDGSTVDETSRAEPERETGLLLRQAEEIALKQGGTVTRLAGIYGPGRSVLLKNLLERKSGIEVTDQAKDGRLINQIHGNDAASAIVHLLTHRHAGIYNVVDDLPMTQRECLNTLANYFSLPLPKRKAPDPDRKRGWSHKRVSNARLKATGWTASYPTYLDALADDPQLVSSILDQVELDHETPPPRAENIILIGLMGSGKSTVGRFVARLLDFRFADTDHMIVNRAGCSIPEIFAKEGEAGFRKRESAVLRELLGSRHHVIATGGGIITQAVNLPLLRHLGYITWLEAGTDLLVRRTSVNNDRPLLRGEEPPRVKLERLIQERGPVYKSMADLRIQTDDLTQEESAYGVAESARIFFARRRFNDPDEKAL</sequence>
<reference evidence="13 14" key="1">
    <citation type="submission" date="2019-07" db="EMBL/GenBank/DDBJ databases">
        <title>Whole genome shotgun sequence of Brevifollis gellanilyticus NBRC 108608.</title>
        <authorList>
            <person name="Hosoyama A."/>
            <person name="Uohara A."/>
            <person name="Ohji S."/>
            <person name="Ichikawa N."/>
        </authorList>
    </citation>
    <scope>NUCLEOTIDE SEQUENCE [LARGE SCALE GENOMIC DNA]</scope>
    <source>
        <strain evidence="13 14">NBRC 108608</strain>
    </source>
</reference>
<dbReference type="InterPro" id="IPR027417">
    <property type="entry name" value="P-loop_NTPase"/>
</dbReference>
<dbReference type="InterPro" id="IPR023000">
    <property type="entry name" value="Shikimate_kinase_CS"/>
</dbReference>
<dbReference type="GO" id="GO:0005524">
    <property type="term" value="F:ATP binding"/>
    <property type="evidence" value="ECO:0007669"/>
    <property type="project" value="UniProtKB-UniRule"/>
</dbReference>
<feature type="binding site" evidence="11">
    <location>
        <position position="317"/>
    </location>
    <ligand>
        <name>Mg(2+)</name>
        <dbReference type="ChEBI" id="CHEBI:18420"/>
    </ligand>
</feature>
<keyword evidence="6 11" id="KW-0547">Nucleotide-binding</keyword>
<evidence type="ECO:0000256" key="5">
    <source>
        <dbReference type="ARBA" id="ARBA00022679"/>
    </source>
</evidence>
<dbReference type="SUPFAM" id="SSF51735">
    <property type="entry name" value="NAD(P)-binding Rossmann-fold domains"/>
    <property type="match status" value="1"/>
</dbReference>
<feature type="binding site" evidence="11">
    <location>
        <position position="359"/>
    </location>
    <ligand>
        <name>substrate</name>
    </ligand>
</feature>
<evidence type="ECO:0000256" key="9">
    <source>
        <dbReference type="ARBA" id="ARBA00023141"/>
    </source>
</evidence>
<comment type="cofactor">
    <cofactor evidence="11">
        <name>Mg(2+)</name>
        <dbReference type="ChEBI" id="CHEBI:18420"/>
    </cofactor>
    <text evidence="11">Binds 1 Mg(2+) ion per subunit.</text>
</comment>
<feature type="binding site" evidence="11">
    <location>
        <position position="335"/>
    </location>
    <ligand>
        <name>substrate</name>
    </ligand>
</feature>
<dbReference type="PROSITE" id="PS01128">
    <property type="entry name" value="SHIKIMATE_KINASE"/>
    <property type="match status" value="1"/>
</dbReference>
<dbReference type="InterPro" id="IPR001509">
    <property type="entry name" value="Epimerase_deHydtase"/>
</dbReference>
<dbReference type="InterPro" id="IPR031322">
    <property type="entry name" value="Shikimate/glucono_kinase"/>
</dbReference>
<dbReference type="EMBL" id="BKAG01000072">
    <property type="protein sequence ID" value="GEP46121.1"/>
    <property type="molecule type" value="Genomic_DNA"/>
</dbReference>
<keyword evidence="11" id="KW-0479">Metal-binding</keyword>
<dbReference type="GO" id="GO:0004765">
    <property type="term" value="F:shikimate kinase activity"/>
    <property type="evidence" value="ECO:0007669"/>
    <property type="project" value="UniProtKB-UniRule"/>
</dbReference>
<comment type="function">
    <text evidence="11">Catalyzes the specific phosphorylation of the 3-hydroxyl group of shikimic acid using ATP as a cosubstrate.</text>
</comment>
<dbReference type="Pfam" id="PF01202">
    <property type="entry name" value="SKI"/>
    <property type="match status" value="1"/>
</dbReference>
<dbReference type="Gene3D" id="3.40.50.720">
    <property type="entry name" value="NAD(P)-binding Rossmann-like Domain"/>
    <property type="match status" value="1"/>
</dbReference>
<evidence type="ECO:0000313" key="14">
    <source>
        <dbReference type="Proteomes" id="UP000321577"/>
    </source>
</evidence>
<comment type="subunit">
    <text evidence="11">Monomer.</text>
</comment>
<keyword evidence="11" id="KW-0460">Magnesium</keyword>
<dbReference type="PANTHER" id="PTHR21087:SF16">
    <property type="entry name" value="SHIKIMATE KINASE 1, CHLOROPLASTIC"/>
    <property type="match status" value="1"/>
</dbReference>
<evidence type="ECO:0000256" key="6">
    <source>
        <dbReference type="ARBA" id="ARBA00022741"/>
    </source>
</evidence>
<dbReference type="UniPathway" id="UPA00053">
    <property type="reaction ID" value="UER00088"/>
</dbReference>
<dbReference type="GO" id="GO:0009423">
    <property type="term" value="P:chorismate biosynthetic process"/>
    <property type="evidence" value="ECO:0007669"/>
    <property type="project" value="UniProtKB-UniRule"/>
</dbReference>
<comment type="catalytic activity">
    <reaction evidence="10 11">
        <text>shikimate + ATP = 3-phosphoshikimate + ADP + H(+)</text>
        <dbReference type="Rhea" id="RHEA:13121"/>
        <dbReference type="ChEBI" id="CHEBI:15378"/>
        <dbReference type="ChEBI" id="CHEBI:30616"/>
        <dbReference type="ChEBI" id="CHEBI:36208"/>
        <dbReference type="ChEBI" id="CHEBI:145989"/>
        <dbReference type="ChEBI" id="CHEBI:456216"/>
        <dbReference type="EC" id="2.7.1.71"/>
    </reaction>
</comment>
<feature type="binding site" evidence="11">
    <location>
        <position position="439"/>
    </location>
    <ligand>
        <name>substrate</name>
    </ligand>
</feature>
<keyword evidence="11" id="KW-0963">Cytoplasm</keyword>
<organism evidence="13 14">
    <name type="scientific">Brevifollis gellanilyticus</name>
    <dbReference type="NCBI Taxonomy" id="748831"/>
    <lineage>
        <taxon>Bacteria</taxon>
        <taxon>Pseudomonadati</taxon>
        <taxon>Verrucomicrobiota</taxon>
        <taxon>Verrucomicrobiia</taxon>
        <taxon>Verrucomicrobiales</taxon>
        <taxon>Verrucomicrobiaceae</taxon>
    </lineage>
</organism>
<evidence type="ECO:0000256" key="4">
    <source>
        <dbReference type="ARBA" id="ARBA00022605"/>
    </source>
</evidence>
<keyword evidence="4 11" id="KW-0028">Amino-acid biosynthesis</keyword>
<dbReference type="CDD" id="cd00464">
    <property type="entry name" value="SK"/>
    <property type="match status" value="1"/>
</dbReference>
<evidence type="ECO:0000256" key="8">
    <source>
        <dbReference type="ARBA" id="ARBA00022840"/>
    </source>
</evidence>
<feature type="binding site" evidence="11">
    <location>
        <position position="381"/>
    </location>
    <ligand>
        <name>substrate</name>
    </ligand>
</feature>
<name>A0A512MII3_9BACT</name>
<feature type="binding site" evidence="11">
    <location>
        <begin position="313"/>
        <end position="318"/>
    </location>
    <ligand>
        <name>ATP</name>
        <dbReference type="ChEBI" id="CHEBI:30616"/>
    </ligand>
</feature>
<gene>
    <name evidence="11" type="primary">aroK</name>
    <name evidence="13" type="ORF">BGE01nite_54120</name>
</gene>
<comment type="caution">
    <text evidence="11">Lacks conserved residue(s) required for the propagation of feature annotation.</text>
</comment>
<dbReference type="Gene3D" id="3.40.50.300">
    <property type="entry name" value="P-loop containing nucleotide triphosphate hydrolases"/>
    <property type="match status" value="1"/>
</dbReference>
<dbReference type="GO" id="GO:0008652">
    <property type="term" value="P:amino acid biosynthetic process"/>
    <property type="evidence" value="ECO:0007669"/>
    <property type="project" value="UniProtKB-KW"/>
</dbReference>
<comment type="caution">
    <text evidence="13">The sequence shown here is derived from an EMBL/GenBank/DDBJ whole genome shotgun (WGS) entry which is preliminary data.</text>
</comment>
<accession>A0A512MII3</accession>
<dbReference type="GO" id="GO:0005829">
    <property type="term" value="C:cytosol"/>
    <property type="evidence" value="ECO:0007669"/>
    <property type="project" value="TreeGrafter"/>
</dbReference>
<evidence type="ECO:0000256" key="1">
    <source>
        <dbReference type="ARBA" id="ARBA00004842"/>
    </source>
</evidence>
<comment type="similarity">
    <text evidence="2 11">Belongs to the shikimate kinase family.</text>
</comment>
<evidence type="ECO:0000259" key="12">
    <source>
        <dbReference type="Pfam" id="PF01370"/>
    </source>
</evidence>
<dbReference type="InterPro" id="IPR036291">
    <property type="entry name" value="NAD(P)-bd_dom_sf"/>
</dbReference>
<dbReference type="InterPro" id="IPR000623">
    <property type="entry name" value="Shikimate_kinase/TSH1"/>
</dbReference>
<evidence type="ECO:0000256" key="7">
    <source>
        <dbReference type="ARBA" id="ARBA00022777"/>
    </source>
</evidence>
<evidence type="ECO:0000256" key="3">
    <source>
        <dbReference type="ARBA" id="ARBA00012154"/>
    </source>
</evidence>
<keyword evidence="14" id="KW-1185">Reference proteome</keyword>
<dbReference type="GO" id="GO:0009073">
    <property type="term" value="P:aromatic amino acid family biosynthetic process"/>
    <property type="evidence" value="ECO:0007669"/>
    <property type="project" value="UniProtKB-KW"/>
</dbReference>
<dbReference type="RefSeq" id="WP_146855700.1">
    <property type="nucleotide sequence ID" value="NZ_BKAG01000072.1"/>
</dbReference>
<feature type="domain" description="NAD-dependent epimerase/dehydratase" evidence="12">
    <location>
        <begin position="3"/>
        <end position="215"/>
    </location>
</feature>
<dbReference type="EC" id="2.7.1.71" evidence="3 11"/>
<evidence type="ECO:0000256" key="2">
    <source>
        <dbReference type="ARBA" id="ARBA00006997"/>
    </source>
</evidence>
<feature type="binding site" evidence="11">
    <location>
        <position position="419"/>
    </location>
    <ligand>
        <name>ATP</name>
        <dbReference type="ChEBI" id="CHEBI:30616"/>
    </ligand>
</feature>
<dbReference type="AlphaFoldDB" id="A0A512MII3"/>
<keyword evidence="9 11" id="KW-0057">Aromatic amino acid biosynthesis</keyword>
<evidence type="ECO:0000256" key="10">
    <source>
        <dbReference type="ARBA" id="ARBA00048567"/>
    </source>
</evidence>
<evidence type="ECO:0000313" key="13">
    <source>
        <dbReference type="EMBL" id="GEP46121.1"/>
    </source>
</evidence>
<dbReference type="SUPFAM" id="SSF52540">
    <property type="entry name" value="P-loop containing nucleoside triphosphate hydrolases"/>
    <property type="match status" value="1"/>
</dbReference>